<proteinExistence type="inferred from homology"/>
<dbReference type="PROSITE" id="PS00107">
    <property type="entry name" value="PROTEIN_KINASE_ATP"/>
    <property type="match status" value="1"/>
</dbReference>
<protein>
    <recommendedName>
        <fullName evidence="11">Protein kinase domain-containing protein</fullName>
    </recommendedName>
</protein>
<dbReference type="InterPro" id="IPR000719">
    <property type="entry name" value="Prot_kinase_dom"/>
</dbReference>
<comment type="similarity">
    <text evidence="10">Belongs to the protein kinase superfamily.</text>
</comment>
<gene>
    <name evidence="12" type="ORF">KFE25_006369</name>
</gene>
<evidence type="ECO:0000256" key="6">
    <source>
        <dbReference type="PIRSR" id="PIRSR630616-1"/>
    </source>
</evidence>
<dbReference type="SUPFAM" id="SSF56112">
    <property type="entry name" value="Protein kinase-like (PK-like)"/>
    <property type="match status" value="1"/>
</dbReference>
<reference evidence="12" key="1">
    <citation type="submission" date="2021-05" db="EMBL/GenBank/DDBJ databases">
        <title>The genome of the haptophyte Pavlova lutheri (Diacronema luteri, Pavlovales) - a model for lipid biosynthesis in eukaryotic algae.</title>
        <authorList>
            <person name="Hulatt C.J."/>
            <person name="Posewitz M.C."/>
        </authorList>
    </citation>
    <scope>NUCLEOTIDE SEQUENCE</scope>
    <source>
        <strain evidence="12">NIVA-4/92</strain>
    </source>
</reference>
<evidence type="ECO:0000256" key="8">
    <source>
        <dbReference type="PIRSR" id="PIRSR630616-3"/>
    </source>
</evidence>
<dbReference type="AlphaFoldDB" id="A0A8J6CEQ7"/>
<evidence type="ECO:0000256" key="10">
    <source>
        <dbReference type="RuleBase" id="RU000304"/>
    </source>
</evidence>
<evidence type="ECO:0000313" key="12">
    <source>
        <dbReference type="EMBL" id="KAG8469914.1"/>
    </source>
</evidence>
<evidence type="ECO:0000259" key="11">
    <source>
        <dbReference type="PROSITE" id="PS50011"/>
    </source>
</evidence>
<dbReference type="InterPro" id="IPR030616">
    <property type="entry name" value="Aur-like"/>
</dbReference>
<dbReference type="OMA" id="THANDIW"/>
<name>A0A8J6CEQ7_DIALT</name>
<feature type="binding site" evidence="7">
    <location>
        <begin position="106"/>
        <end position="108"/>
    </location>
    <ligand>
        <name>ATP</name>
        <dbReference type="ChEBI" id="CHEBI:30616"/>
    </ligand>
</feature>
<dbReference type="PANTHER" id="PTHR24350">
    <property type="entry name" value="SERINE/THREONINE-PROTEIN KINASE IAL-RELATED"/>
    <property type="match status" value="1"/>
</dbReference>
<dbReference type="PROSITE" id="PS50011">
    <property type="entry name" value="PROTEIN_KINASE_DOM"/>
    <property type="match status" value="1"/>
</dbReference>
<keyword evidence="4" id="KW-0418">Kinase</keyword>
<dbReference type="GO" id="GO:0004674">
    <property type="term" value="F:protein serine/threonine kinase activity"/>
    <property type="evidence" value="ECO:0007669"/>
    <property type="project" value="UniProtKB-KW"/>
</dbReference>
<dbReference type="Gene3D" id="1.10.510.10">
    <property type="entry name" value="Transferase(Phosphotransferase) domain 1"/>
    <property type="match status" value="1"/>
</dbReference>
<evidence type="ECO:0000256" key="1">
    <source>
        <dbReference type="ARBA" id="ARBA00022527"/>
    </source>
</evidence>
<evidence type="ECO:0000256" key="2">
    <source>
        <dbReference type="ARBA" id="ARBA00022679"/>
    </source>
</evidence>
<feature type="active site" description="Proton acceptor" evidence="6">
    <location>
        <position position="151"/>
    </location>
</feature>
<keyword evidence="13" id="KW-1185">Reference proteome</keyword>
<dbReference type="GO" id="GO:0005524">
    <property type="term" value="F:ATP binding"/>
    <property type="evidence" value="ECO:0007669"/>
    <property type="project" value="UniProtKB-UniRule"/>
</dbReference>
<evidence type="ECO:0000313" key="13">
    <source>
        <dbReference type="Proteomes" id="UP000751190"/>
    </source>
</evidence>
<feature type="cross-link" description="Glycyl lysine isopeptide (Lys-Gly) (interchain with G-Cter in SUMO2)" evidence="8">
    <location>
        <position position="153"/>
    </location>
</feature>
<sequence>MAAEKFAVAVPTDAPPPFAQISWNGRTWDLARRLGHGKFAVVHEAKCRDLPHKRVAAKIINKQAISAWGEAQLTTEIDVWKSLDHPHICKLYGSVTEGSYVILFLELATGGELFERILERSTFLEKDASRLIGQLLSAVAYLHERGVIHRDLKPENLLLDSMDDNASLRIADFGAAKLLSGLVSADSPALASTPCGSLGYAAPEQIRQQLYERQCDLWSAGVIAYVLLSGCMPFDPTTYAGSSFTLTFPESLFAPISADAVDFIRALLQIDPQLRPTASRAMAHRWLTTHAPLMTPLPTPRRLSALKRSGNLEGMFTHANDIWLFSCATTPVGTSSDALFRKRRPTVESHHLEEAIPLVESEDSEVPILLLPGHVCKRLRPTDKDADS</sequence>
<dbReference type="FunFam" id="1.10.510.10:FF:000571">
    <property type="entry name" value="Maternal embryonic leucine zipper kinase"/>
    <property type="match status" value="1"/>
</dbReference>
<evidence type="ECO:0000256" key="3">
    <source>
        <dbReference type="ARBA" id="ARBA00022741"/>
    </source>
</evidence>
<evidence type="ECO:0000256" key="7">
    <source>
        <dbReference type="PIRSR" id="PIRSR630616-2"/>
    </source>
</evidence>
<comment type="caution">
    <text evidence="12">The sequence shown here is derived from an EMBL/GenBank/DDBJ whole genome shotgun (WGS) entry which is preliminary data.</text>
</comment>
<dbReference type="EMBL" id="JAGTXO010000002">
    <property type="protein sequence ID" value="KAG8469914.1"/>
    <property type="molecule type" value="Genomic_DNA"/>
</dbReference>
<dbReference type="CDD" id="cd05117">
    <property type="entry name" value="STKc_CAMK"/>
    <property type="match status" value="1"/>
</dbReference>
<feature type="binding site" evidence="7 9">
    <location>
        <position position="58"/>
    </location>
    <ligand>
        <name>ATP</name>
        <dbReference type="ChEBI" id="CHEBI:30616"/>
    </ligand>
</feature>
<dbReference type="PROSITE" id="PS00108">
    <property type="entry name" value="PROTEIN_KINASE_ST"/>
    <property type="match status" value="1"/>
</dbReference>
<dbReference type="Pfam" id="PF00069">
    <property type="entry name" value="Pkinase"/>
    <property type="match status" value="1"/>
</dbReference>
<feature type="binding site" evidence="7">
    <location>
        <begin position="155"/>
        <end position="156"/>
    </location>
    <ligand>
        <name>ATP</name>
        <dbReference type="ChEBI" id="CHEBI:30616"/>
    </ligand>
</feature>
<dbReference type="InterPro" id="IPR011009">
    <property type="entry name" value="Kinase-like_dom_sf"/>
</dbReference>
<dbReference type="OrthoDB" id="40902at2759"/>
<keyword evidence="1 10" id="KW-0723">Serine/threonine-protein kinase</keyword>
<organism evidence="12 13">
    <name type="scientific">Diacronema lutheri</name>
    <name type="common">Unicellular marine alga</name>
    <name type="synonym">Monochrysis lutheri</name>
    <dbReference type="NCBI Taxonomy" id="2081491"/>
    <lineage>
        <taxon>Eukaryota</taxon>
        <taxon>Haptista</taxon>
        <taxon>Haptophyta</taxon>
        <taxon>Pavlovophyceae</taxon>
        <taxon>Pavlovales</taxon>
        <taxon>Pavlovaceae</taxon>
        <taxon>Diacronema</taxon>
    </lineage>
</organism>
<feature type="domain" description="Protein kinase" evidence="11">
    <location>
        <begin position="28"/>
        <end position="287"/>
    </location>
</feature>
<keyword evidence="2" id="KW-0808">Transferase</keyword>
<dbReference type="InterPro" id="IPR017441">
    <property type="entry name" value="Protein_kinase_ATP_BS"/>
</dbReference>
<accession>A0A8J6CEQ7</accession>
<dbReference type="InterPro" id="IPR008271">
    <property type="entry name" value="Ser/Thr_kinase_AS"/>
</dbReference>
<evidence type="ECO:0000256" key="5">
    <source>
        <dbReference type="ARBA" id="ARBA00022840"/>
    </source>
</evidence>
<evidence type="ECO:0000256" key="4">
    <source>
        <dbReference type="ARBA" id="ARBA00022777"/>
    </source>
</evidence>
<dbReference type="Proteomes" id="UP000751190">
    <property type="component" value="Unassembled WGS sequence"/>
</dbReference>
<dbReference type="SMART" id="SM00220">
    <property type="entry name" value="S_TKc"/>
    <property type="match status" value="1"/>
</dbReference>
<keyword evidence="5 7" id="KW-0067">ATP-binding</keyword>
<evidence type="ECO:0000256" key="9">
    <source>
        <dbReference type="PROSITE-ProRule" id="PRU10141"/>
    </source>
</evidence>
<feature type="binding site" evidence="7">
    <location>
        <position position="38"/>
    </location>
    <ligand>
        <name>ATP</name>
        <dbReference type="ChEBI" id="CHEBI:30616"/>
    </ligand>
</feature>
<feature type="binding site" evidence="7">
    <location>
        <position position="172"/>
    </location>
    <ligand>
        <name>ATP</name>
        <dbReference type="ChEBI" id="CHEBI:30616"/>
    </ligand>
</feature>
<keyword evidence="3 7" id="KW-0547">Nucleotide-binding</keyword>